<organism evidence="1 2">
    <name type="scientific">Pedobacter terrae</name>
    <dbReference type="NCBI Taxonomy" id="405671"/>
    <lineage>
        <taxon>Bacteria</taxon>
        <taxon>Pseudomonadati</taxon>
        <taxon>Bacteroidota</taxon>
        <taxon>Sphingobacteriia</taxon>
        <taxon>Sphingobacteriales</taxon>
        <taxon>Sphingobacteriaceae</taxon>
        <taxon>Pedobacter</taxon>
    </lineage>
</organism>
<dbReference type="Proteomes" id="UP000199643">
    <property type="component" value="Unassembled WGS sequence"/>
</dbReference>
<dbReference type="InterPro" id="IPR027417">
    <property type="entry name" value="P-loop_NTPase"/>
</dbReference>
<dbReference type="Gene3D" id="3.40.50.300">
    <property type="entry name" value="P-loop containing nucleotide triphosphate hydrolases"/>
    <property type="match status" value="1"/>
</dbReference>
<name>A0A1G7WSD1_9SPHI</name>
<evidence type="ECO:0000313" key="1">
    <source>
        <dbReference type="EMBL" id="SDG74150.1"/>
    </source>
</evidence>
<sequence length="242" mass="26584">MAIVKKEIISKLQEQILNLQGFKRERNADAIDFGLGIISTAFPGNVFPLAALHEFLATNLEDAAASGGFISALLSALMKKGGLCLWISTQRKIFPASLITFGLSPERIIFIDLQSERDVLWASEEALKCESLAAVVTELDEISFAQSRRLQLVIEKSRVTAFVIRKNAEKLSSTLAASRWRISAMPSAAIDGLPGLGFARWHVELLKVKNGIPGNWMIEYASGAFRPVTQVPFDGLKIRRAV</sequence>
<dbReference type="SUPFAM" id="SSF52540">
    <property type="entry name" value="P-loop containing nucleoside triphosphate hydrolases"/>
    <property type="match status" value="1"/>
</dbReference>
<dbReference type="EMBL" id="FNCH01000010">
    <property type="protein sequence ID" value="SDG74150.1"/>
    <property type="molecule type" value="Genomic_DNA"/>
</dbReference>
<evidence type="ECO:0000313" key="2">
    <source>
        <dbReference type="Proteomes" id="UP000199643"/>
    </source>
</evidence>
<dbReference type="AlphaFoldDB" id="A0A1G7WSD1"/>
<dbReference type="RefSeq" id="WP_090500905.1">
    <property type="nucleotide sequence ID" value="NZ_FNCH01000010.1"/>
</dbReference>
<keyword evidence="2" id="KW-1185">Reference proteome</keyword>
<dbReference type="InterPro" id="IPR017026">
    <property type="entry name" value="ImuA"/>
</dbReference>
<reference evidence="2" key="1">
    <citation type="submission" date="2016-10" db="EMBL/GenBank/DDBJ databases">
        <authorList>
            <person name="Varghese N."/>
            <person name="Submissions S."/>
        </authorList>
    </citation>
    <scope>NUCLEOTIDE SEQUENCE [LARGE SCALE GENOMIC DNA]</scope>
    <source>
        <strain evidence="2">DSM 17933</strain>
    </source>
</reference>
<gene>
    <name evidence="1" type="ORF">SAMN05421827_11098</name>
</gene>
<dbReference type="PIRSF" id="PIRSF034285">
    <property type="entry name" value="UCP034285"/>
    <property type="match status" value="1"/>
</dbReference>
<dbReference type="STRING" id="405671.SAMN05421827_11098"/>
<proteinExistence type="predicted"/>
<protein>
    <submittedName>
        <fullName evidence="1">Protein ImuA</fullName>
    </submittedName>
</protein>
<dbReference type="OrthoDB" id="836928at2"/>
<accession>A0A1G7WSD1</accession>